<keyword evidence="3" id="KW-1185">Reference proteome</keyword>
<dbReference type="STRING" id="1202724.AM493_07715"/>
<dbReference type="Proteomes" id="UP000037755">
    <property type="component" value="Unassembled WGS sequence"/>
</dbReference>
<dbReference type="PATRIC" id="fig|1202724.3.peg.1601"/>
<proteinExistence type="predicted"/>
<accession>A0A0M8M8V8</accession>
<dbReference type="AlphaFoldDB" id="A0A0M8M8V8"/>
<evidence type="ECO:0000313" key="2">
    <source>
        <dbReference type="EMBL" id="KOS05933.1"/>
    </source>
</evidence>
<dbReference type="OrthoDB" id="656959at2"/>
<reference evidence="2 3" key="1">
    <citation type="submission" date="2015-08" db="EMBL/GenBank/DDBJ databases">
        <title>Whole genome sequence of Flavobacterium akiainvivens IK-1T, from decaying Wikstroemia oahuensis, an endemic Hawaiian shrub.</title>
        <authorList>
            <person name="Wan X."/>
            <person name="Hou S."/>
            <person name="Saito J."/>
            <person name="Donachie S."/>
        </authorList>
    </citation>
    <scope>NUCLEOTIDE SEQUENCE [LARGE SCALE GENOMIC DNA]</scope>
    <source>
        <strain evidence="2 3">IK-1</strain>
    </source>
</reference>
<dbReference type="EMBL" id="LIYD01000005">
    <property type="protein sequence ID" value="KOS05933.1"/>
    <property type="molecule type" value="Genomic_DNA"/>
</dbReference>
<organism evidence="2 3">
    <name type="scientific">Flavobacterium akiainvivens</name>
    <dbReference type="NCBI Taxonomy" id="1202724"/>
    <lineage>
        <taxon>Bacteria</taxon>
        <taxon>Pseudomonadati</taxon>
        <taxon>Bacteroidota</taxon>
        <taxon>Flavobacteriia</taxon>
        <taxon>Flavobacteriales</taxon>
        <taxon>Flavobacteriaceae</taxon>
        <taxon>Flavobacterium</taxon>
    </lineage>
</organism>
<dbReference type="RefSeq" id="WP_054407305.1">
    <property type="nucleotide sequence ID" value="NZ_FOYA01000007.1"/>
</dbReference>
<name>A0A0M8M8V8_9FLAO</name>
<feature type="chain" id="PRO_5005818124" description="Secreted protein" evidence="1">
    <location>
        <begin position="20"/>
        <end position="204"/>
    </location>
</feature>
<gene>
    <name evidence="2" type="ORF">AM493_07715</name>
</gene>
<protein>
    <recommendedName>
        <fullName evidence="4">Secreted protein</fullName>
    </recommendedName>
</protein>
<evidence type="ECO:0000256" key="1">
    <source>
        <dbReference type="SAM" id="SignalP"/>
    </source>
</evidence>
<evidence type="ECO:0008006" key="4">
    <source>
        <dbReference type="Google" id="ProtNLM"/>
    </source>
</evidence>
<sequence length="204" mass="22935">MKFLSLCIALLAVLHPAFSQETETDSVFIPENNCGFYGPKTVAQRNALFPFKKAKKIKLVAYLGEEDVIHSGQSGEEPVLLRKESVGTGKYKKVYKIVEEKEITGAAVDSISNIMFNYGLESGQNTGEDGHIACYDPRNSVLFYDEKGKLIGNLEICFMCGQAYFEPDEKIMKNLYNLCPDVMYVLNDFFKQQGIKHGTMDENE</sequence>
<comment type="caution">
    <text evidence="2">The sequence shown here is derived from an EMBL/GenBank/DDBJ whole genome shotgun (WGS) entry which is preliminary data.</text>
</comment>
<evidence type="ECO:0000313" key="3">
    <source>
        <dbReference type="Proteomes" id="UP000037755"/>
    </source>
</evidence>
<feature type="signal peptide" evidence="1">
    <location>
        <begin position="1"/>
        <end position="19"/>
    </location>
</feature>
<keyword evidence="1" id="KW-0732">Signal</keyword>